<dbReference type="GO" id="GO:0000122">
    <property type="term" value="P:negative regulation of transcription by RNA polymerase II"/>
    <property type="evidence" value="ECO:0007669"/>
    <property type="project" value="EnsemblFungi"/>
</dbReference>
<dbReference type="PANTHER" id="PTHR14089:SF8">
    <property type="entry name" value="RNA-BINDING PROTEIN MRN1"/>
    <property type="match status" value="1"/>
</dbReference>
<comment type="caution">
    <text evidence="6">The sequence shown here is derived from an EMBL/GenBank/DDBJ whole genome shotgun (WGS) entry which is preliminary data.</text>
</comment>
<proteinExistence type="predicted"/>
<evidence type="ECO:0000259" key="5">
    <source>
        <dbReference type="PROSITE" id="PS50102"/>
    </source>
</evidence>
<dbReference type="FunFam" id="3.30.70.330:FF:000064">
    <property type="entry name" value="Differentiation 1 negative regulator"/>
    <property type="match status" value="1"/>
</dbReference>
<evidence type="ECO:0000256" key="1">
    <source>
        <dbReference type="ARBA" id="ARBA00022737"/>
    </source>
</evidence>
<dbReference type="GO" id="GO:0010494">
    <property type="term" value="C:cytoplasmic stress granule"/>
    <property type="evidence" value="ECO:0007669"/>
    <property type="project" value="TreeGrafter"/>
</dbReference>
<dbReference type="PANTHER" id="PTHR14089">
    <property type="entry name" value="PRE-MRNA-SPLICING FACTOR RBM22"/>
    <property type="match status" value="1"/>
</dbReference>
<dbReference type="GO" id="GO:0031138">
    <property type="term" value="P:negative regulation of conjugation with cellular fusion"/>
    <property type="evidence" value="ECO:0007669"/>
    <property type="project" value="EnsemblFungi"/>
</dbReference>
<protein>
    <submittedName>
        <fullName evidence="6">Negative regulator of differentiation 1</fullName>
    </submittedName>
</protein>
<feature type="domain" description="RRM" evidence="5">
    <location>
        <begin position="316"/>
        <end position="387"/>
    </location>
</feature>
<evidence type="ECO:0000256" key="2">
    <source>
        <dbReference type="ARBA" id="ARBA00022884"/>
    </source>
</evidence>
<organism evidence="6 7">
    <name type="scientific">Neolecta irregularis (strain DAH-3)</name>
    <dbReference type="NCBI Taxonomy" id="1198029"/>
    <lineage>
        <taxon>Eukaryota</taxon>
        <taxon>Fungi</taxon>
        <taxon>Dikarya</taxon>
        <taxon>Ascomycota</taxon>
        <taxon>Taphrinomycotina</taxon>
        <taxon>Neolectales</taxon>
        <taxon>Neolectaceae</taxon>
        <taxon>Neolecta</taxon>
    </lineage>
</organism>
<evidence type="ECO:0000313" key="7">
    <source>
        <dbReference type="Proteomes" id="UP000186594"/>
    </source>
</evidence>
<dbReference type="STRING" id="1198029.A0A1U7LR11"/>
<evidence type="ECO:0000256" key="4">
    <source>
        <dbReference type="SAM" id="MobiDB-lite"/>
    </source>
</evidence>
<dbReference type="InterPro" id="IPR000504">
    <property type="entry name" value="RRM_dom"/>
</dbReference>
<dbReference type="InterPro" id="IPR039171">
    <property type="entry name" value="Cwc2/Slt11"/>
</dbReference>
<keyword evidence="7" id="KW-1185">Reference proteome</keyword>
<dbReference type="GO" id="GO:0000398">
    <property type="term" value="P:mRNA splicing, via spliceosome"/>
    <property type="evidence" value="ECO:0007669"/>
    <property type="project" value="TreeGrafter"/>
</dbReference>
<dbReference type="Gene3D" id="3.30.70.330">
    <property type="match status" value="4"/>
</dbReference>
<evidence type="ECO:0000313" key="6">
    <source>
        <dbReference type="EMBL" id="OLL25069.1"/>
    </source>
</evidence>
<dbReference type="GO" id="GO:0003729">
    <property type="term" value="F:mRNA binding"/>
    <property type="evidence" value="ECO:0007669"/>
    <property type="project" value="EnsemblFungi"/>
</dbReference>
<reference evidence="6 7" key="1">
    <citation type="submission" date="2016-04" db="EMBL/GenBank/DDBJ databases">
        <title>Evolutionary innovation and constraint leading to complex multicellularity in the Ascomycota.</title>
        <authorList>
            <person name="Cisse O."/>
            <person name="Nguyen A."/>
            <person name="Hewitt D.A."/>
            <person name="Jedd G."/>
            <person name="Stajich J.E."/>
        </authorList>
    </citation>
    <scope>NUCLEOTIDE SEQUENCE [LARGE SCALE GENOMIC DNA]</scope>
    <source>
        <strain evidence="6 7">DAH-3</strain>
    </source>
</reference>
<accession>A0A1U7LR11</accession>
<feature type="region of interest" description="Disordered" evidence="4">
    <location>
        <begin position="413"/>
        <end position="450"/>
    </location>
</feature>
<dbReference type="FunFam" id="3.30.70.330:FF:000400">
    <property type="entry name" value="Negative regulator of differentiation 1"/>
    <property type="match status" value="1"/>
</dbReference>
<dbReference type="FunFam" id="3.30.70.330:FF:000120">
    <property type="entry name" value="Negative regulator of differentiation 1"/>
    <property type="match status" value="1"/>
</dbReference>
<dbReference type="Proteomes" id="UP000186594">
    <property type="component" value="Unassembled WGS sequence"/>
</dbReference>
<dbReference type="CDD" id="cd12521">
    <property type="entry name" value="RRM3_MRN1"/>
    <property type="match status" value="1"/>
</dbReference>
<feature type="compositionally biased region" description="Polar residues" evidence="4">
    <location>
        <begin position="430"/>
        <end position="448"/>
    </location>
</feature>
<dbReference type="OMA" id="YGRDRCA"/>
<feature type="domain" description="RRM" evidence="5">
    <location>
        <begin position="225"/>
        <end position="298"/>
    </location>
</feature>
<dbReference type="SMART" id="SM00360">
    <property type="entry name" value="RRM"/>
    <property type="match status" value="4"/>
</dbReference>
<evidence type="ECO:0000256" key="3">
    <source>
        <dbReference type="PROSITE-ProRule" id="PRU00176"/>
    </source>
</evidence>
<feature type="domain" description="RRM" evidence="5">
    <location>
        <begin position="16"/>
        <end position="89"/>
    </location>
</feature>
<gene>
    <name evidence="6" type="ORF">NEOLI_004099</name>
</gene>
<dbReference type="OrthoDB" id="6407164at2759"/>
<name>A0A1U7LR11_NEOID</name>
<dbReference type="GO" id="GO:0008266">
    <property type="term" value="F:poly(U) RNA binding"/>
    <property type="evidence" value="ECO:0007669"/>
    <property type="project" value="EnsemblFungi"/>
</dbReference>
<dbReference type="InterPro" id="IPR012677">
    <property type="entry name" value="Nucleotide-bd_a/b_plait_sf"/>
</dbReference>
<dbReference type="Pfam" id="PF00076">
    <property type="entry name" value="RRM_1"/>
    <property type="match status" value="2"/>
</dbReference>
<feature type="domain" description="RRM" evidence="5">
    <location>
        <begin position="107"/>
        <end position="162"/>
    </location>
</feature>
<dbReference type="SUPFAM" id="SSF54928">
    <property type="entry name" value="RNA-binding domain, RBD"/>
    <property type="match status" value="3"/>
</dbReference>
<dbReference type="PROSITE" id="PS50102">
    <property type="entry name" value="RRM"/>
    <property type="match status" value="4"/>
</dbReference>
<sequence>MTHLLAQPSPAHHLGRTVYLGNIPADTSVTDILNHVHTGPVENIRMLPEKNCAFISFLDSTAAALFHSDAILKKLSFAGTELKVGWGKPSSVPSSVMVAVQQSSATRNVYLGNLPDEIQDDDLVADLSKFGQIEHVKIIKDKNIGFVHFLSISNAIKAVAQLPQEAKWSCRKVSYGRDRCAFGGRAQQQTNAYLQNHHQIYNLPYDLSADHMAMHLHHGIQPGNRTVYLGNIHPETTTEEICNVVRGGLLQHIRYIPDKHIAFVTFIDPNSAIAFVQLSNAQGLVIHNRRLKIGWGKSPGILPQAIGIAVSTGASRNVYIGNLDDSWNEDRLRQEFQEYGDIELVNTLKEKNCAFVNFTNITSAIKAIEAVKEKDEFKKLRVNYGKDRCGNPPRFVTMMQTPVMGPVTTIPEVEEPSTSQTYTRPDVLPNPSSAVNSTVPTNGHSRTVSLPMGLGNSNMYGLAIN</sequence>
<dbReference type="EMBL" id="LXFE01000509">
    <property type="protein sequence ID" value="OLL25069.1"/>
    <property type="molecule type" value="Genomic_DNA"/>
</dbReference>
<keyword evidence="2 3" id="KW-0694">RNA-binding</keyword>
<dbReference type="AlphaFoldDB" id="A0A1U7LR11"/>
<dbReference type="InterPro" id="IPR035979">
    <property type="entry name" value="RBD_domain_sf"/>
</dbReference>
<keyword evidence="1" id="KW-0677">Repeat</keyword>